<dbReference type="CDD" id="cd00130">
    <property type="entry name" value="PAS"/>
    <property type="match status" value="1"/>
</dbReference>
<keyword evidence="11" id="KW-0843">Virulence</keyword>
<organism evidence="14 15">
    <name type="scientific">Parvularcula lutaonensis</name>
    <dbReference type="NCBI Taxonomy" id="491923"/>
    <lineage>
        <taxon>Bacteria</taxon>
        <taxon>Pseudomonadati</taxon>
        <taxon>Pseudomonadota</taxon>
        <taxon>Alphaproteobacteria</taxon>
        <taxon>Parvularculales</taxon>
        <taxon>Parvularculaceae</taxon>
        <taxon>Parvularcula</taxon>
    </lineage>
</organism>
<dbReference type="GO" id="GO:0004673">
    <property type="term" value="F:protein histidine kinase activity"/>
    <property type="evidence" value="ECO:0007669"/>
    <property type="project" value="UniProtKB-EC"/>
</dbReference>
<evidence type="ECO:0000259" key="12">
    <source>
        <dbReference type="PROSITE" id="PS50112"/>
    </source>
</evidence>
<dbReference type="SUPFAM" id="SSF55785">
    <property type="entry name" value="PYP-like sensor domain (PAS domain)"/>
    <property type="match status" value="1"/>
</dbReference>
<evidence type="ECO:0000313" key="15">
    <source>
        <dbReference type="Proteomes" id="UP001595607"/>
    </source>
</evidence>
<gene>
    <name evidence="14" type="ORF">ACFONP_08960</name>
</gene>
<keyword evidence="7" id="KW-0677">Repeat</keyword>
<name>A0ABV7MCC9_9PROT</name>
<dbReference type="Gene3D" id="3.30.450.20">
    <property type="entry name" value="PAS domain"/>
    <property type="match status" value="1"/>
</dbReference>
<evidence type="ECO:0000256" key="7">
    <source>
        <dbReference type="ARBA" id="ARBA00022737"/>
    </source>
</evidence>
<evidence type="ECO:0000256" key="1">
    <source>
        <dbReference type="ARBA" id="ARBA00000085"/>
    </source>
</evidence>
<keyword evidence="3" id="KW-0597">Phosphoprotein</keyword>
<dbReference type="InterPro" id="IPR036890">
    <property type="entry name" value="HATPase_C_sf"/>
</dbReference>
<keyword evidence="4" id="KW-0285">Flavoprotein</keyword>
<keyword evidence="8" id="KW-0547">Nucleotide-binding</keyword>
<evidence type="ECO:0000259" key="13">
    <source>
        <dbReference type="PROSITE" id="PS50113"/>
    </source>
</evidence>
<dbReference type="Proteomes" id="UP001595607">
    <property type="component" value="Unassembled WGS sequence"/>
</dbReference>
<evidence type="ECO:0000256" key="11">
    <source>
        <dbReference type="ARBA" id="ARBA00023026"/>
    </source>
</evidence>
<dbReference type="PROSITE" id="PS50113">
    <property type="entry name" value="PAC"/>
    <property type="match status" value="1"/>
</dbReference>
<feature type="domain" description="PAS" evidence="12">
    <location>
        <begin position="41"/>
        <end position="77"/>
    </location>
</feature>
<proteinExistence type="predicted"/>
<keyword evidence="15" id="KW-1185">Reference proteome</keyword>
<dbReference type="RefSeq" id="WP_189571794.1">
    <property type="nucleotide sequence ID" value="NZ_BMXU01000001.1"/>
</dbReference>
<evidence type="ECO:0000256" key="2">
    <source>
        <dbReference type="ARBA" id="ARBA00012438"/>
    </source>
</evidence>
<dbReference type="InterPro" id="IPR011102">
    <property type="entry name" value="Sig_transdc_His_kinase_HWE"/>
</dbReference>
<evidence type="ECO:0000256" key="5">
    <source>
        <dbReference type="ARBA" id="ARBA00022643"/>
    </source>
</evidence>
<dbReference type="Pfam" id="PF07536">
    <property type="entry name" value="HWE_HK"/>
    <property type="match status" value="1"/>
</dbReference>
<keyword evidence="5" id="KW-0288">FMN</keyword>
<dbReference type="Pfam" id="PF13426">
    <property type="entry name" value="PAS_9"/>
    <property type="match status" value="1"/>
</dbReference>
<dbReference type="InterPro" id="IPR035965">
    <property type="entry name" value="PAS-like_dom_sf"/>
</dbReference>
<dbReference type="NCBIfam" id="TIGR00229">
    <property type="entry name" value="sensory_box"/>
    <property type="match status" value="1"/>
</dbReference>
<protein>
    <recommendedName>
        <fullName evidence="2">histidine kinase</fullName>
        <ecNumber evidence="2">2.7.13.3</ecNumber>
    </recommendedName>
</protein>
<keyword evidence="10" id="KW-0067">ATP-binding</keyword>
<evidence type="ECO:0000256" key="10">
    <source>
        <dbReference type="ARBA" id="ARBA00022840"/>
    </source>
</evidence>
<dbReference type="SMART" id="SM00911">
    <property type="entry name" value="HWE_HK"/>
    <property type="match status" value="1"/>
</dbReference>
<keyword evidence="6 14" id="KW-0808">Transferase</keyword>
<dbReference type="PANTHER" id="PTHR41523">
    <property type="entry name" value="TWO-COMPONENT SYSTEM SENSOR PROTEIN"/>
    <property type="match status" value="1"/>
</dbReference>
<feature type="domain" description="PAC" evidence="13">
    <location>
        <begin position="119"/>
        <end position="171"/>
    </location>
</feature>
<dbReference type="Gene3D" id="3.30.565.10">
    <property type="entry name" value="Histidine kinase-like ATPase, C-terminal domain"/>
    <property type="match status" value="1"/>
</dbReference>
<evidence type="ECO:0000256" key="9">
    <source>
        <dbReference type="ARBA" id="ARBA00022777"/>
    </source>
</evidence>
<evidence type="ECO:0000256" key="6">
    <source>
        <dbReference type="ARBA" id="ARBA00022679"/>
    </source>
</evidence>
<sequence>MADTHQFTSLEEENAELRRQVAELMELRAADASAAAKRDQRLRLLEAVLEMVPVGVVLSDENGRIYHGNSRVEEMVGHPVLYSEDDESYGEWVSFHADGKQTESHEYPLARALAGEEDPELTVHYRRGDGSMFWMRIIGHALRDADDRVVGAAVALVDVDEEYKLQEDQQILIKELNHRVKNAFAVVKSIVSQSLRGQDLPDGLRQTIDDRLNAYARAHSKLVGSKWNFAPVRSVAEEILPDICGDRITIEGPDCELPSEQALSLSMAFYELATNATKHGALSVPDGHIELSWQVEERDNNEKHLRLMWHERGGPPAVRPERRGFGSFIIGRAIAARTAGEVETDYTDQGFAWTLDMPLEALSEET</sequence>
<evidence type="ECO:0000313" key="14">
    <source>
        <dbReference type="EMBL" id="MFC3302861.1"/>
    </source>
</evidence>
<reference evidence="15" key="1">
    <citation type="journal article" date="2019" name="Int. J. Syst. Evol. Microbiol.">
        <title>The Global Catalogue of Microorganisms (GCM) 10K type strain sequencing project: providing services to taxonomists for standard genome sequencing and annotation.</title>
        <authorList>
            <consortium name="The Broad Institute Genomics Platform"/>
            <consortium name="The Broad Institute Genome Sequencing Center for Infectious Disease"/>
            <person name="Wu L."/>
            <person name="Ma J."/>
        </authorList>
    </citation>
    <scope>NUCLEOTIDE SEQUENCE [LARGE SCALE GENOMIC DNA]</scope>
    <source>
        <strain evidence="15">KCTC 22245</strain>
    </source>
</reference>
<comment type="caution">
    <text evidence="14">The sequence shown here is derived from an EMBL/GenBank/DDBJ whole genome shotgun (WGS) entry which is preliminary data.</text>
</comment>
<keyword evidence="9 14" id="KW-0418">Kinase</keyword>
<evidence type="ECO:0000256" key="8">
    <source>
        <dbReference type="ARBA" id="ARBA00022741"/>
    </source>
</evidence>
<comment type="catalytic activity">
    <reaction evidence="1">
        <text>ATP + protein L-histidine = ADP + protein N-phospho-L-histidine.</text>
        <dbReference type="EC" id="2.7.13.3"/>
    </reaction>
</comment>
<evidence type="ECO:0000256" key="3">
    <source>
        <dbReference type="ARBA" id="ARBA00022553"/>
    </source>
</evidence>
<dbReference type="EC" id="2.7.13.3" evidence="2"/>
<dbReference type="InterPro" id="IPR000700">
    <property type="entry name" value="PAS-assoc_C"/>
</dbReference>
<evidence type="ECO:0000256" key="4">
    <source>
        <dbReference type="ARBA" id="ARBA00022630"/>
    </source>
</evidence>
<accession>A0ABV7MCC9</accession>
<dbReference type="InterPro" id="IPR000014">
    <property type="entry name" value="PAS"/>
</dbReference>
<dbReference type="EMBL" id="JBHRVA010000002">
    <property type="protein sequence ID" value="MFC3302861.1"/>
    <property type="molecule type" value="Genomic_DNA"/>
</dbReference>
<dbReference type="PANTHER" id="PTHR41523:SF7">
    <property type="entry name" value="HISTIDINE KINASE"/>
    <property type="match status" value="1"/>
</dbReference>
<dbReference type="PROSITE" id="PS50112">
    <property type="entry name" value="PAS"/>
    <property type="match status" value="1"/>
</dbReference>